<keyword evidence="3" id="KW-1185">Reference proteome</keyword>
<evidence type="ECO:0000256" key="1">
    <source>
        <dbReference type="SAM" id="MobiDB-lite"/>
    </source>
</evidence>
<dbReference type="Proteomes" id="UP000482800">
    <property type="component" value="Unassembled WGS sequence"/>
</dbReference>
<dbReference type="EMBL" id="BLPF01000002">
    <property type="protein sequence ID" value="GFJ80923.1"/>
    <property type="molecule type" value="Genomic_DNA"/>
</dbReference>
<sequence length="112" mass="12067">MTATRNVAGDDTLLSMFSGATGASGYNGVDMVFLQPQTPTKMRVLSGRGLGPCSGGRNQPDMSRRRRRFDRLFTSLDAVCLPAALRLPIRRAANASALDAGVRRPRLSRGTE</sequence>
<reference evidence="2 3" key="2">
    <citation type="submission" date="2020-03" db="EMBL/GenBank/DDBJ databases">
        <authorList>
            <person name="Ichikawa N."/>
            <person name="Kimura A."/>
            <person name="Kitahashi Y."/>
            <person name="Uohara A."/>
        </authorList>
    </citation>
    <scope>NUCLEOTIDE SEQUENCE [LARGE SCALE GENOMIC DNA]</scope>
    <source>
        <strain evidence="2 3">NBRC 108639</strain>
    </source>
</reference>
<organism evidence="2 3">
    <name type="scientific">Phytohabitans houttuyneae</name>
    <dbReference type="NCBI Taxonomy" id="1076126"/>
    <lineage>
        <taxon>Bacteria</taxon>
        <taxon>Bacillati</taxon>
        <taxon>Actinomycetota</taxon>
        <taxon>Actinomycetes</taxon>
        <taxon>Micromonosporales</taxon>
        <taxon>Micromonosporaceae</taxon>
    </lineage>
</organism>
<evidence type="ECO:0000313" key="2">
    <source>
        <dbReference type="EMBL" id="GFJ80923.1"/>
    </source>
</evidence>
<accession>A0A6V8K6U9</accession>
<name>A0A6V8K6U9_9ACTN</name>
<reference evidence="2 3" key="1">
    <citation type="submission" date="2020-03" db="EMBL/GenBank/DDBJ databases">
        <title>Whole genome shotgun sequence of Phytohabitans houttuyneae NBRC 108639.</title>
        <authorList>
            <person name="Komaki H."/>
            <person name="Tamura T."/>
        </authorList>
    </citation>
    <scope>NUCLEOTIDE SEQUENCE [LARGE SCALE GENOMIC DNA]</scope>
    <source>
        <strain evidence="2 3">NBRC 108639</strain>
    </source>
</reference>
<feature type="region of interest" description="Disordered" evidence="1">
    <location>
        <begin position="43"/>
        <end position="64"/>
    </location>
</feature>
<evidence type="ECO:0000313" key="3">
    <source>
        <dbReference type="Proteomes" id="UP000482800"/>
    </source>
</evidence>
<proteinExistence type="predicted"/>
<protein>
    <submittedName>
        <fullName evidence="2">Uncharacterized protein</fullName>
    </submittedName>
</protein>
<comment type="caution">
    <text evidence="2">The sequence shown here is derived from an EMBL/GenBank/DDBJ whole genome shotgun (WGS) entry which is preliminary data.</text>
</comment>
<dbReference type="AlphaFoldDB" id="A0A6V8K6U9"/>
<gene>
    <name evidence="2" type="ORF">Phou_051030</name>
</gene>